<protein>
    <recommendedName>
        <fullName evidence="3">HTH tetR-type domain-containing protein</fullName>
    </recommendedName>
</protein>
<dbReference type="GO" id="GO:0000976">
    <property type="term" value="F:transcription cis-regulatory region binding"/>
    <property type="evidence" value="ECO:0007669"/>
    <property type="project" value="TreeGrafter"/>
</dbReference>
<dbReference type="PANTHER" id="PTHR30055:SF235">
    <property type="entry name" value="TRANSCRIPTIONAL REGULATORY PROTEIN"/>
    <property type="match status" value="1"/>
</dbReference>
<dbReference type="PROSITE" id="PS50977">
    <property type="entry name" value="HTH_TETR_2"/>
    <property type="match status" value="1"/>
</dbReference>
<dbReference type="InterPro" id="IPR050109">
    <property type="entry name" value="HTH-type_TetR-like_transc_reg"/>
</dbReference>
<evidence type="ECO:0000313" key="5">
    <source>
        <dbReference type="Proteomes" id="UP000216533"/>
    </source>
</evidence>
<dbReference type="Pfam" id="PF17920">
    <property type="entry name" value="TetR_C_16"/>
    <property type="match status" value="1"/>
</dbReference>
<organism evidence="4 5">
    <name type="scientific">Parenemella sanctibonifatiensis</name>
    <dbReference type="NCBI Taxonomy" id="2016505"/>
    <lineage>
        <taxon>Bacteria</taxon>
        <taxon>Bacillati</taxon>
        <taxon>Actinomycetota</taxon>
        <taxon>Actinomycetes</taxon>
        <taxon>Propionibacteriales</taxon>
        <taxon>Propionibacteriaceae</taxon>
        <taxon>Parenemella</taxon>
    </lineage>
</organism>
<dbReference type="InterPro" id="IPR041678">
    <property type="entry name" value="TetR_C_16"/>
</dbReference>
<dbReference type="GO" id="GO:0003700">
    <property type="term" value="F:DNA-binding transcription factor activity"/>
    <property type="evidence" value="ECO:0007669"/>
    <property type="project" value="TreeGrafter"/>
</dbReference>
<dbReference type="AlphaFoldDB" id="A0A255E4D5"/>
<evidence type="ECO:0000256" key="1">
    <source>
        <dbReference type="ARBA" id="ARBA00023125"/>
    </source>
</evidence>
<dbReference type="Gene3D" id="1.10.357.10">
    <property type="entry name" value="Tetracycline Repressor, domain 2"/>
    <property type="match status" value="1"/>
</dbReference>
<dbReference type="InterPro" id="IPR009057">
    <property type="entry name" value="Homeodomain-like_sf"/>
</dbReference>
<comment type="caution">
    <text evidence="4">The sequence shown here is derived from an EMBL/GenBank/DDBJ whole genome shotgun (WGS) entry which is preliminary data.</text>
</comment>
<evidence type="ECO:0000313" key="4">
    <source>
        <dbReference type="EMBL" id="OYN86399.1"/>
    </source>
</evidence>
<evidence type="ECO:0000259" key="3">
    <source>
        <dbReference type="PROSITE" id="PS50977"/>
    </source>
</evidence>
<evidence type="ECO:0000256" key="2">
    <source>
        <dbReference type="PROSITE-ProRule" id="PRU00335"/>
    </source>
</evidence>
<dbReference type="InterPro" id="IPR036271">
    <property type="entry name" value="Tet_transcr_reg_TetR-rel_C_sf"/>
</dbReference>
<dbReference type="PANTHER" id="PTHR30055">
    <property type="entry name" value="HTH-TYPE TRANSCRIPTIONAL REGULATOR RUTR"/>
    <property type="match status" value="1"/>
</dbReference>
<accession>A0A255E4D5</accession>
<dbReference type="EMBL" id="NMVI01000018">
    <property type="protein sequence ID" value="OYN86399.1"/>
    <property type="molecule type" value="Genomic_DNA"/>
</dbReference>
<keyword evidence="1 2" id="KW-0238">DNA-binding</keyword>
<dbReference type="InterPro" id="IPR001647">
    <property type="entry name" value="HTH_TetR"/>
</dbReference>
<dbReference type="Gene3D" id="1.10.10.60">
    <property type="entry name" value="Homeodomain-like"/>
    <property type="match status" value="1"/>
</dbReference>
<feature type="DNA-binding region" description="H-T-H motif" evidence="2">
    <location>
        <begin position="40"/>
        <end position="59"/>
    </location>
</feature>
<dbReference type="SUPFAM" id="SSF46689">
    <property type="entry name" value="Homeodomain-like"/>
    <property type="match status" value="1"/>
</dbReference>
<dbReference type="Pfam" id="PF00440">
    <property type="entry name" value="TetR_N"/>
    <property type="match status" value="1"/>
</dbReference>
<sequence>MNVLDSPRSPGRPPGPSTTRERVLRAAAASFHEHGYEKTTLRGIARTVGVDVSTVAYHGGAKHELIARALALDVAPAELLDRALSVPRDQVPAALVRVVTVAWADESRRRPVELLLSTALTDPRVGAACRSYLEVEVVRRLAETIGGRDATTRALAVVSLVVGVFVTRHSLGLAPQVPVDEPLRSLVPLIGSILDGRSS</sequence>
<dbReference type="Proteomes" id="UP000216533">
    <property type="component" value="Unassembled WGS sequence"/>
</dbReference>
<name>A0A255E4D5_9ACTN</name>
<reference evidence="4 5" key="1">
    <citation type="submission" date="2017-07" db="EMBL/GenBank/DDBJ databases">
        <title>Draft whole genome sequences of clinical Proprionibacteriaceae strains.</title>
        <authorList>
            <person name="Bernier A.-M."/>
            <person name="Bernard K."/>
            <person name="Domingo M.-C."/>
        </authorList>
    </citation>
    <scope>NUCLEOTIDE SEQUENCE [LARGE SCALE GENOMIC DNA]</scope>
    <source>
        <strain evidence="4 5">NML 160184</strain>
    </source>
</reference>
<gene>
    <name evidence="4" type="ORF">CGZ92_08570</name>
</gene>
<feature type="domain" description="HTH tetR-type" evidence="3">
    <location>
        <begin position="17"/>
        <end position="77"/>
    </location>
</feature>
<proteinExistence type="predicted"/>
<dbReference type="SUPFAM" id="SSF48498">
    <property type="entry name" value="Tetracyclin repressor-like, C-terminal domain"/>
    <property type="match status" value="1"/>
</dbReference>